<proteinExistence type="predicted"/>
<sequence length="107" mass="11823">MIISDKDLRNAGFSERDVENMKNRVSHGGGTMDALISALSRRFRVSVWVTVGLILVMLCVLLAGNRTHIISGGVSAVIALVIVWATFPPSLGMKARRLEKFISRRDR</sequence>
<dbReference type="RefSeq" id="WP_085107765.1">
    <property type="nucleotide sequence ID" value="NZ_NCTU01000023.1"/>
</dbReference>
<evidence type="ECO:0000313" key="3">
    <source>
        <dbReference type="Proteomes" id="UP000244856"/>
    </source>
</evidence>
<feature type="transmembrane region" description="Helical" evidence="1">
    <location>
        <begin position="45"/>
        <end position="63"/>
    </location>
</feature>
<keyword evidence="1" id="KW-0812">Transmembrane</keyword>
<comment type="caution">
    <text evidence="2">The sequence shown here is derived from an EMBL/GenBank/DDBJ whole genome shotgun (WGS) entry which is preliminary data.</text>
</comment>
<dbReference type="EMBL" id="NCTU01000023">
    <property type="protein sequence ID" value="PUW01499.1"/>
    <property type="molecule type" value="Genomic_DNA"/>
</dbReference>
<reference evidence="2 3" key="1">
    <citation type="submission" date="2017-04" db="EMBL/GenBank/DDBJ databases">
        <title>Cronobacter sakazakii, ST83 Lineage Isolates.</title>
        <authorList>
            <person name="Chase H."/>
            <person name="Tall B."/>
            <person name="Gopinath G."/>
            <person name="Lehner A."/>
        </authorList>
    </citation>
    <scope>NUCLEOTIDE SEQUENCE [LARGE SCALE GENOMIC DNA]</scope>
    <source>
        <strain evidence="2 3">MOD1_Comp15</strain>
    </source>
</reference>
<feature type="transmembrane region" description="Helical" evidence="1">
    <location>
        <begin position="69"/>
        <end position="87"/>
    </location>
</feature>
<keyword evidence="1" id="KW-0472">Membrane</keyword>
<evidence type="ECO:0000313" key="2">
    <source>
        <dbReference type="EMBL" id="PUW01499.1"/>
    </source>
</evidence>
<name>A0AA45BXP2_CROSK</name>
<keyword evidence="1" id="KW-1133">Transmembrane helix</keyword>
<evidence type="ECO:0000256" key="1">
    <source>
        <dbReference type="SAM" id="Phobius"/>
    </source>
</evidence>
<gene>
    <name evidence="2" type="ORF">B7T07_20645</name>
</gene>
<dbReference type="AlphaFoldDB" id="A0AA45BXP2"/>
<accession>A0AA45BXP2</accession>
<dbReference type="Proteomes" id="UP000244856">
    <property type="component" value="Unassembled WGS sequence"/>
</dbReference>
<organism evidence="2 3">
    <name type="scientific">Cronobacter sakazakii</name>
    <name type="common">Enterobacter sakazakii</name>
    <dbReference type="NCBI Taxonomy" id="28141"/>
    <lineage>
        <taxon>Bacteria</taxon>
        <taxon>Pseudomonadati</taxon>
        <taxon>Pseudomonadota</taxon>
        <taxon>Gammaproteobacteria</taxon>
        <taxon>Enterobacterales</taxon>
        <taxon>Enterobacteriaceae</taxon>
        <taxon>Cronobacter</taxon>
    </lineage>
</organism>
<protein>
    <submittedName>
        <fullName evidence="2">Uncharacterized protein</fullName>
    </submittedName>
</protein>